<dbReference type="SUPFAM" id="SSF46689">
    <property type="entry name" value="Homeodomain-like"/>
    <property type="match status" value="1"/>
</dbReference>
<dbReference type="Pfam" id="PF13683">
    <property type="entry name" value="rve_3"/>
    <property type="match status" value="1"/>
</dbReference>
<feature type="domain" description="Integrase catalytic" evidence="1">
    <location>
        <begin position="118"/>
        <end position="291"/>
    </location>
</feature>
<dbReference type="PROSITE" id="PS50994">
    <property type="entry name" value="INTEGRASE"/>
    <property type="match status" value="1"/>
</dbReference>
<dbReference type="AlphaFoldDB" id="A0A261F244"/>
<organism evidence="2 3">
    <name type="scientific">Alloscardovia macacae</name>
    <dbReference type="NCBI Taxonomy" id="1160091"/>
    <lineage>
        <taxon>Bacteria</taxon>
        <taxon>Bacillati</taxon>
        <taxon>Actinomycetota</taxon>
        <taxon>Actinomycetes</taxon>
        <taxon>Bifidobacteriales</taxon>
        <taxon>Bifidobacteriaceae</taxon>
        <taxon>Alloscardovia</taxon>
    </lineage>
</organism>
<name>A0A261F244_9BIFI</name>
<dbReference type="PANTHER" id="PTHR35004">
    <property type="entry name" value="TRANSPOSASE RV3428C-RELATED"/>
    <property type="match status" value="1"/>
</dbReference>
<dbReference type="InterPro" id="IPR001584">
    <property type="entry name" value="Integrase_cat-core"/>
</dbReference>
<accession>A0A261F244</accession>
<dbReference type="InterPro" id="IPR036397">
    <property type="entry name" value="RNaseH_sf"/>
</dbReference>
<keyword evidence="3" id="KW-1185">Reference proteome</keyword>
<evidence type="ECO:0000313" key="2">
    <source>
        <dbReference type="EMBL" id="OZG53189.1"/>
    </source>
</evidence>
<evidence type="ECO:0000313" key="3">
    <source>
        <dbReference type="Proteomes" id="UP000243657"/>
    </source>
</evidence>
<dbReference type="Pfam" id="PF13565">
    <property type="entry name" value="HTH_32"/>
    <property type="match status" value="1"/>
</dbReference>
<dbReference type="InterPro" id="IPR009057">
    <property type="entry name" value="Homeodomain-like_sf"/>
</dbReference>
<dbReference type="InterPro" id="IPR012337">
    <property type="entry name" value="RNaseH-like_sf"/>
</dbReference>
<dbReference type="GO" id="GO:0015074">
    <property type="term" value="P:DNA integration"/>
    <property type="evidence" value="ECO:0007669"/>
    <property type="project" value="InterPro"/>
</dbReference>
<evidence type="ECO:0000259" key="1">
    <source>
        <dbReference type="PROSITE" id="PS50994"/>
    </source>
</evidence>
<gene>
    <name evidence="2" type="ORF">ALMA_1491</name>
</gene>
<dbReference type="Proteomes" id="UP000243657">
    <property type="component" value="Unassembled WGS sequence"/>
</dbReference>
<dbReference type="PANTHER" id="PTHR35004:SF7">
    <property type="entry name" value="INTEGRASE PROTEIN"/>
    <property type="match status" value="1"/>
</dbReference>
<comment type="caution">
    <text evidence="2">The sequence shown here is derived from an EMBL/GenBank/DDBJ whole genome shotgun (WGS) entry which is preliminary data.</text>
</comment>
<dbReference type="EMBL" id="MWWT01000009">
    <property type="protein sequence ID" value="OZG53189.1"/>
    <property type="molecule type" value="Genomic_DNA"/>
</dbReference>
<dbReference type="SUPFAM" id="SSF53098">
    <property type="entry name" value="Ribonuclease H-like"/>
    <property type="match status" value="1"/>
</dbReference>
<reference evidence="2 3" key="1">
    <citation type="journal article" date="2017" name="BMC Genomics">
        <title>Comparative genomic and phylogenomic analyses of the Bifidobacteriaceae family.</title>
        <authorList>
            <person name="Lugli G.A."/>
            <person name="Milani C."/>
            <person name="Turroni F."/>
            <person name="Duranti S."/>
            <person name="Mancabelli L."/>
            <person name="Mangifesta M."/>
            <person name="Ferrario C."/>
            <person name="Modesto M."/>
            <person name="Mattarelli P."/>
            <person name="Jiri K."/>
            <person name="van Sinderen D."/>
            <person name="Ventura M."/>
        </authorList>
    </citation>
    <scope>NUCLEOTIDE SEQUENCE [LARGE SCALE GENOMIC DNA]</scope>
    <source>
        <strain evidence="2 3">DSM 24762</strain>
    </source>
</reference>
<dbReference type="GO" id="GO:0003676">
    <property type="term" value="F:nucleic acid binding"/>
    <property type="evidence" value="ECO:0007669"/>
    <property type="project" value="InterPro"/>
</dbReference>
<sequence length="376" mass="43439">MSVQQAAYKFDCSTRQIRRIHAWYKAEGEEGLHPRSHATRSHPNQTPETMVLRVIELHDQLNAQGWDSGARSIHAYLSQQSPGQTIPSVSTIWRILKRADRVEAQPQKRPRTSFIRFRADYPNETWQSDFTHWQLADTTDIEITTWIDDHSRFILLAQAFEVTTVEVITHTFLTASRRWGLPQSILTDNGLVYTTRLARGNRYNMQPNGFEQLLDKLHITAKHGRPYHLGTQGKVERYHHTLKKWLTAQPPAQTLEQLNHMLADFVAYYNYRRPHQSLDNQIPYNVYTATPKAEPQISMNGSLWRVRVDKVDTFGKVTLRWQSELRHLGVGRAHAHTSVAILVNENHATVVKTQTGEILGEFTLDVNKNYHAKNPK</sequence>
<dbReference type="Gene3D" id="3.30.420.10">
    <property type="entry name" value="Ribonuclease H-like superfamily/Ribonuclease H"/>
    <property type="match status" value="1"/>
</dbReference>
<protein>
    <submittedName>
        <fullName evidence="2">Transposase</fullName>
    </submittedName>
</protein>
<proteinExistence type="predicted"/>